<dbReference type="SUPFAM" id="SSF51735">
    <property type="entry name" value="NAD(P)-binding Rossmann-fold domains"/>
    <property type="match status" value="1"/>
</dbReference>
<dbReference type="RefSeq" id="WP_108962216.1">
    <property type="nucleotide sequence ID" value="NZ_QEFB01000001.1"/>
</dbReference>
<evidence type="ECO:0000313" key="4">
    <source>
        <dbReference type="Proteomes" id="UP000244962"/>
    </source>
</evidence>
<dbReference type="GO" id="GO:0008202">
    <property type="term" value="P:steroid metabolic process"/>
    <property type="evidence" value="ECO:0007669"/>
    <property type="project" value="TreeGrafter"/>
</dbReference>
<dbReference type="PANTHER" id="PTHR43313">
    <property type="entry name" value="SHORT-CHAIN DEHYDROGENASE/REDUCTASE FAMILY 9C"/>
    <property type="match status" value="1"/>
</dbReference>
<protein>
    <submittedName>
        <fullName evidence="3">Dehydrogenase</fullName>
    </submittedName>
</protein>
<dbReference type="EMBL" id="QEFB01000001">
    <property type="protein sequence ID" value="PWC08478.1"/>
    <property type="molecule type" value="Genomic_DNA"/>
</dbReference>
<evidence type="ECO:0000259" key="2">
    <source>
        <dbReference type="SMART" id="SM00822"/>
    </source>
</evidence>
<comment type="similarity">
    <text evidence="1">Belongs to the short-chain dehydrogenases/reductases (SDR) family.</text>
</comment>
<dbReference type="PRINTS" id="PR00081">
    <property type="entry name" value="GDHRDH"/>
</dbReference>
<evidence type="ECO:0000256" key="1">
    <source>
        <dbReference type="RuleBase" id="RU000363"/>
    </source>
</evidence>
<sequence>MATGERRGAVTTATEELIVVSGASTGIGAATARELASRGYHVLAGVRRDEDAEAIRAVRIEPVMLDITVSEHVEALAARIALDPQGRLLRAVINNAGIEINAPIEVLPLNIWREQFEVNLFGHIRVIQALLPALRHSRGRVVNISSVGAAVTLPIYGAYAGSKAALESASDALRRELTSQGIQVVIVQSGGVKTPMAAKSGPLSRELAEGMNTEHTRLYGALISSTVSFQSSFLQRAITADQAAKKIAKITTTKRPRTRYSLGPDAAFTLPMARFLPARVMDRVVLR</sequence>
<feature type="domain" description="Ketoreductase" evidence="2">
    <location>
        <begin position="16"/>
        <end position="195"/>
    </location>
</feature>
<dbReference type="SMART" id="SM00822">
    <property type="entry name" value="PKS_KR"/>
    <property type="match status" value="1"/>
</dbReference>
<dbReference type="GO" id="GO:0016491">
    <property type="term" value="F:oxidoreductase activity"/>
    <property type="evidence" value="ECO:0007669"/>
    <property type="project" value="TreeGrafter"/>
</dbReference>
<organism evidence="3 4">
    <name type="scientific">Mycetocola zhujimingii</name>
    <dbReference type="NCBI Taxonomy" id="2079792"/>
    <lineage>
        <taxon>Bacteria</taxon>
        <taxon>Bacillati</taxon>
        <taxon>Actinomycetota</taxon>
        <taxon>Actinomycetes</taxon>
        <taxon>Micrococcales</taxon>
        <taxon>Microbacteriaceae</taxon>
        <taxon>Mycetocola</taxon>
    </lineage>
</organism>
<name>A0A2U1THX4_9MICO</name>
<dbReference type="Gene3D" id="3.40.50.720">
    <property type="entry name" value="NAD(P)-binding Rossmann-like Domain"/>
    <property type="match status" value="1"/>
</dbReference>
<dbReference type="Proteomes" id="UP000244962">
    <property type="component" value="Unassembled WGS sequence"/>
</dbReference>
<dbReference type="Pfam" id="PF00106">
    <property type="entry name" value="adh_short"/>
    <property type="match status" value="1"/>
</dbReference>
<proteinExistence type="inferred from homology"/>
<dbReference type="PANTHER" id="PTHR43313:SF1">
    <property type="entry name" value="3BETA-HYDROXYSTEROID DEHYDROGENASE DHS-16"/>
    <property type="match status" value="1"/>
</dbReference>
<dbReference type="PRINTS" id="PR00080">
    <property type="entry name" value="SDRFAMILY"/>
</dbReference>
<dbReference type="InterPro" id="IPR057326">
    <property type="entry name" value="KR_dom"/>
</dbReference>
<reference evidence="4" key="1">
    <citation type="submission" date="2018-04" db="EMBL/GenBank/DDBJ databases">
        <authorList>
            <person name="Liu S."/>
            <person name="Wang Z."/>
            <person name="Li J."/>
        </authorList>
    </citation>
    <scope>NUCLEOTIDE SEQUENCE [LARGE SCALE GENOMIC DNA]</scope>
    <source>
        <strain evidence="4">622</strain>
    </source>
</reference>
<dbReference type="InterPro" id="IPR036291">
    <property type="entry name" value="NAD(P)-bd_dom_sf"/>
</dbReference>
<evidence type="ECO:0000313" key="3">
    <source>
        <dbReference type="EMBL" id="PWC08478.1"/>
    </source>
</evidence>
<gene>
    <name evidence="3" type="ORF">DF223_03900</name>
</gene>
<dbReference type="AlphaFoldDB" id="A0A2U1THX4"/>
<dbReference type="InterPro" id="IPR002347">
    <property type="entry name" value="SDR_fam"/>
</dbReference>
<keyword evidence="4" id="KW-1185">Reference proteome</keyword>
<accession>A0A2U1THX4</accession>
<comment type="caution">
    <text evidence="3">The sequence shown here is derived from an EMBL/GenBank/DDBJ whole genome shotgun (WGS) entry which is preliminary data.</text>
</comment>